<dbReference type="PANTHER" id="PTHR37994">
    <property type="entry name" value="ARAE_2_N DOMAIN-CONTAINING PROTEIN-RELATED"/>
    <property type="match status" value="1"/>
</dbReference>
<feature type="compositionally biased region" description="Polar residues" evidence="12">
    <location>
        <begin position="488"/>
        <end position="501"/>
    </location>
</feature>
<feature type="transmembrane region" description="Helical" evidence="13">
    <location>
        <begin position="1008"/>
        <end position="1031"/>
    </location>
</feature>
<evidence type="ECO:0000256" key="4">
    <source>
        <dbReference type="ARBA" id="ARBA00022448"/>
    </source>
</evidence>
<evidence type="ECO:0000256" key="2">
    <source>
        <dbReference type="ARBA" id="ARBA00005945"/>
    </source>
</evidence>
<dbReference type="CDD" id="cd07394">
    <property type="entry name" value="MPP_Vps29"/>
    <property type="match status" value="1"/>
</dbReference>
<dbReference type="InterPro" id="IPR018823">
    <property type="entry name" value="ArAE_2_N"/>
</dbReference>
<evidence type="ECO:0000256" key="12">
    <source>
        <dbReference type="SAM" id="MobiDB-lite"/>
    </source>
</evidence>
<dbReference type="GO" id="GO:0042147">
    <property type="term" value="P:retrograde transport, endosome to Golgi"/>
    <property type="evidence" value="ECO:0007669"/>
    <property type="project" value="InterPro"/>
</dbReference>
<comment type="subcellular location">
    <subcellularLocation>
        <location evidence="1">Membrane</location>
        <topology evidence="1">Multi-pass membrane protein</topology>
    </subcellularLocation>
</comment>
<dbReference type="Pfam" id="PF12850">
    <property type="entry name" value="Metallophos_2"/>
    <property type="match status" value="1"/>
</dbReference>
<feature type="compositionally biased region" description="Basic and acidic residues" evidence="12">
    <location>
        <begin position="504"/>
        <end position="529"/>
    </location>
</feature>
<evidence type="ECO:0000313" key="18">
    <source>
        <dbReference type="EMBL" id="KAF7760618.1"/>
    </source>
</evidence>
<evidence type="ECO:0000313" key="19">
    <source>
        <dbReference type="Proteomes" id="UP000629468"/>
    </source>
</evidence>
<feature type="compositionally biased region" description="Basic residues" evidence="12">
    <location>
        <begin position="579"/>
        <end position="603"/>
    </location>
</feature>
<feature type="domain" description="Putative ER transporter 6TM N-terminal" evidence="15">
    <location>
        <begin position="199"/>
        <end position="463"/>
    </location>
</feature>
<evidence type="ECO:0000256" key="5">
    <source>
        <dbReference type="ARBA" id="ARBA00022692"/>
    </source>
</evidence>
<dbReference type="InterPro" id="IPR029052">
    <property type="entry name" value="Metallo-depent_PP-like"/>
</dbReference>
<evidence type="ECO:0000256" key="10">
    <source>
        <dbReference type="ARBA" id="ARBA00023136"/>
    </source>
</evidence>
<feature type="compositionally biased region" description="Low complexity" evidence="12">
    <location>
        <begin position="530"/>
        <end position="541"/>
    </location>
</feature>
<feature type="transmembrane region" description="Helical" evidence="13">
    <location>
        <begin position="284"/>
        <end position="308"/>
    </location>
</feature>
<dbReference type="GO" id="GO:0030904">
    <property type="term" value="C:retromer complex"/>
    <property type="evidence" value="ECO:0007669"/>
    <property type="project" value="InterPro"/>
</dbReference>
<evidence type="ECO:0000256" key="9">
    <source>
        <dbReference type="ARBA" id="ARBA00022989"/>
    </source>
</evidence>
<feature type="transmembrane region" description="Helical" evidence="13">
    <location>
        <begin position="944"/>
        <end position="964"/>
    </location>
</feature>
<dbReference type="InterPro" id="IPR049453">
    <property type="entry name" value="Memb_transporter_dom"/>
</dbReference>
<evidence type="ECO:0000256" key="8">
    <source>
        <dbReference type="ARBA" id="ARBA00022927"/>
    </source>
</evidence>
<dbReference type="SUPFAM" id="SSF56300">
    <property type="entry name" value="Metallo-dependent phosphatases"/>
    <property type="match status" value="1"/>
</dbReference>
<dbReference type="Pfam" id="PF10334">
    <property type="entry name" value="BRE4"/>
    <property type="match status" value="1"/>
</dbReference>
<dbReference type="GO" id="GO:0046872">
    <property type="term" value="F:metal ion binding"/>
    <property type="evidence" value="ECO:0007669"/>
    <property type="project" value="UniProtKB-KW"/>
</dbReference>
<dbReference type="Pfam" id="PF10337">
    <property type="entry name" value="ArAE_2_N"/>
    <property type="match status" value="2"/>
</dbReference>
<keyword evidence="4" id="KW-0813">Transport</keyword>
<feature type="transmembrane region" description="Helical" evidence="13">
    <location>
        <begin position="244"/>
        <end position="264"/>
    </location>
</feature>
<dbReference type="GO" id="GO:0015031">
    <property type="term" value="P:protein transport"/>
    <property type="evidence" value="ECO:0007669"/>
    <property type="project" value="UniProtKB-KW"/>
</dbReference>
<feature type="domain" description="Integral membrane bound transporter" evidence="17">
    <location>
        <begin position="894"/>
        <end position="1025"/>
    </location>
</feature>
<dbReference type="Gene3D" id="3.60.21.10">
    <property type="match status" value="1"/>
</dbReference>
<dbReference type="Proteomes" id="UP000629468">
    <property type="component" value="Unassembled WGS sequence"/>
</dbReference>
<evidence type="ECO:0000256" key="7">
    <source>
        <dbReference type="ARBA" id="ARBA00022801"/>
    </source>
</evidence>
<dbReference type="PANTHER" id="PTHR37994:SF1">
    <property type="entry name" value="ER TRANSPORTER 6TM N-TERMINAL DOMAIN-CONTAINING PROTEIN"/>
    <property type="match status" value="1"/>
</dbReference>
<evidence type="ECO:0000256" key="13">
    <source>
        <dbReference type="SAM" id="Phobius"/>
    </source>
</evidence>
<dbReference type="Pfam" id="PF13515">
    <property type="entry name" value="FUSC_2"/>
    <property type="match status" value="1"/>
</dbReference>
<feature type="transmembrane region" description="Helical" evidence="13">
    <location>
        <begin position="976"/>
        <end position="996"/>
    </location>
</feature>
<dbReference type="InterPro" id="IPR020935">
    <property type="entry name" value="PdiEstase_YfcE_CS"/>
</dbReference>
<evidence type="ECO:0000259" key="16">
    <source>
        <dbReference type="Pfam" id="PF12850"/>
    </source>
</evidence>
<dbReference type="InterPro" id="IPR000979">
    <property type="entry name" value="Phosphodiesterase_MJ0936/Vps29"/>
</dbReference>
<evidence type="ECO:0000259" key="14">
    <source>
        <dbReference type="Pfam" id="PF10334"/>
    </source>
</evidence>
<dbReference type="InterPro" id="IPR024654">
    <property type="entry name" value="Calcineurin-like_PHP_lpxH"/>
</dbReference>
<evidence type="ECO:0000256" key="3">
    <source>
        <dbReference type="ARBA" id="ARBA00017767"/>
    </source>
</evidence>
<keyword evidence="8" id="KW-0653">Protein transport</keyword>
<evidence type="ECO:0000256" key="11">
    <source>
        <dbReference type="RuleBase" id="RU362040"/>
    </source>
</evidence>
<dbReference type="GO" id="GO:0005829">
    <property type="term" value="C:cytosol"/>
    <property type="evidence" value="ECO:0007669"/>
    <property type="project" value="GOC"/>
</dbReference>
<feature type="transmembrane region" description="Helical" evidence="13">
    <location>
        <begin position="349"/>
        <end position="368"/>
    </location>
</feature>
<keyword evidence="10 13" id="KW-0472">Membrane</keyword>
<sequence>MVLVLVIGDLHIPHRIHDLPLKFKKLLVPGKIQQILCTGNVCDKETFDYLRTISPDVHVVKGVYDEGSNFPMSATIVHNPLKIGVIHGHQCIPTGDIDSLRSIARQMDVDVLVSGHTHVFQATEMDNRFFINPGSASGAWSGSFNGDPIPSFALLDIQGPIVVTYVYQLIDGEVRVEKIEWRKEQENLAPKSIVRVVEFAWVSSLFLIVPRLELVLGQASFVVLIAAFLSPPNDSFTAVLERELLILLFVTLAWAWSCLALFLANLARTNTDYSATVFQAATGQYIQAGPTVIIAVFLFFGSAFFLYIKARLGPGPYFFACIFACISIDTSLTFGVLYPFPFYRIGQTIAIPLAFHSAISLLGSIFIFPSTISAQFTSLLQAFLTPLISSLEQHRQLLGSSVASEEFSALASSIKSSNNAAEGSLLGLAAAYRLLRIDIIWARFAPTDFCVLHSLGRKLSTRADGMTRYFVFANPHIDKFPATPMPSGYNTPAPTTPQLSRAPSIEHPEGRPTLHVEVQPREGDTHRIDLTTNEDNNTTLEGTSSRSVRAMASFRTASSKGREGISISSPPVTPTTTSHHQHSDHHHHHRHRTHSHTHQHGPHLHSALLHLSLGRKREEGIVGMFESQRYMNLEAKMHDPCAEYYTQLVTELLRECCNDLLVAAEEGLTGVRNWLGTVRKDRFKLWKNTADEEAERQNKIDAIQALRHRVAAALEEFRTDKRLKVLDPYKAVFENRQDHPDQVMPNHQYLFHCYVYQFHLMQFSDVVVNMLNEIVRLEVDRERLRLWTPIGRFLKNLKWSKYDVSGVHDDDDDDPDVIQGVQPAMEEDLGLPRQRDPDALPPRNVFEWAMSVLYYGAVGLMHGNVLFAIKAGLFTIALSLPFFFKGSASFAYQNRFVWGLVMGQLTIARFRGDTIFGLVARVMSTFLGSVVGMVLWYISRGNAVASPYGLAAVFGVCFPFFYYGRLYWPGPPMTNAIFFVTIVLVVGYSYQDVYIVRPGSPGSGFETAWRRFVLVTAGVFASFIVSFLPPATTIRRYQRRLLSTTSAELGSIYCSIVSFANAPQEIEAQEIITCLIAIRSKLKRSAVLRQNVIYEFSLRGRWPASRYQKIMELQLQVASSLAHLLAVIDRLEPAWTKALLKRTRLTDPNFQGDVLAVISMITSSLRTGSPLPQITPAPLVDRFALRYHGLNVIHQQSEVDFGLPRSLTMETLQNEQYLMFCVGVATTFNIMKRLDRLMVATKDIVGEQYHIYGVGAMSSPILDHLELGHKTAVHFRPPKDA</sequence>
<comment type="caution">
    <text evidence="18">The sequence shown here is derived from an EMBL/GenBank/DDBJ whole genome shotgun (WGS) entry which is preliminary data.</text>
</comment>
<reference evidence="18 19" key="1">
    <citation type="journal article" name="Sci. Rep.">
        <title>Telomere-to-telomere assembled and centromere annotated genomes of the two main subspecies of the button mushroom Agaricus bisporus reveal especially polymorphic chromosome ends.</title>
        <authorList>
            <person name="Sonnenberg A.S.M."/>
            <person name="Sedaghat-Telgerd N."/>
            <person name="Lavrijssen B."/>
            <person name="Ohm R.A."/>
            <person name="Hendrickx P.M."/>
            <person name="Scholtmeijer K."/>
            <person name="Baars J.J.P."/>
            <person name="van Peer A."/>
        </authorList>
    </citation>
    <scope>NUCLEOTIDE SEQUENCE [LARGE SCALE GENOMIC DNA]</scope>
    <source>
        <strain evidence="18 19">H119_p4</strain>
    </source>
</reference>
<protein>
    <recommendedName>
        <fullName evidence="3 11">Vacuolar protein sorting-associated protein 29</fullName>
    </recommendedName>
</protein>
<dbReference type="FunFam" id="3.60.21.10:FF:000015">
    <property type="entry name" value="Vacuolar protein sorting-associated protein 29"/>
    <property type="match status" value="1"/>
</dbReference>
<comment type="similarity">
    <text evidence="2 11">Belongs to the VPS29 family.</text>
</comment>
<proteinExistence type="inferred from homology"/>
<evidence type="ECO:0000259" key="17">
    <source>
        <dbReference type="Pfam" id="PF13515"/>
    </source>
</evidence>
<dbReference type="GO" id="GO:0016787">
    <property type="term" value="F:hydrolase activity"/>
    <property type="evidence" value="ECO:0007669"/>
    <property type="project" value="UniProtKB-KW"/>
</dbReference>
<dbReference type="EMBL" id="JABXXO010000015">
    <property type="protein sequence ID" value="KAF7760618.1"/>
    <property type="molecule type" value="Genomic_DNA"/>
</dbReference>
<accession>A0A8H7C1R8</accession>
<feature type="transmembrane region" description="Helical" evidence="13">
    <location>
        <begin position="852"/>
        <end position="884"/>
    </location>
</feature>
<evidence type="ECO:0000259" key="15">
    <source>
        <dbReference type="Pfam" id="PF10337"/>
    </source>
</evidence>
<evidence type="ECO:0000256" key="6">
    <source>
        <dbReference type="ARBA" id="ARBA00022723"/>
    </source>
</evidence>
<dbReference type="InterPro" id="IPR018820">
    <property type="entry name" value="BRE4-related_DUF2421"/>
</dbReference>
<dbReference type="NCBIfam" id="TIGR00040">
    <property type="entry name" value="yfcE"/>
    <property type="match status" value="1"/>
</dbReference>
<feature type="domain" description="DUF2421" evidence="14">
    <location>
        <begin position="1030"/>
        <end position="1249"/>
    </location>
</feature>
<feature type="region of interest" description="Disordered" evidence="12">
    <location>
        <begin position="483"/>
        <end position="604"/>
    </location>
</feature>
<feature type="compositionally biased region" description="Low complexity" evidence="12">
    <location>
        <begin position="568"/>
        <end position="578"/>
    </location>
</feature>
<organism evidence="18 19">
    <name type="scientific">Agaricus bisporus var. burnettii</name>
    <dbReference type="NCBI Taxonomy" id="192524"/>
    <lineage>
        <taxon>Eukaryota</taxon>
        <taxon>Fungi</taxon>
        <taxon>Dikarya</taxon>
        <taxon>Basidiomycota</taxon>
        <taxon>Agaricomycotina</taxon>
        <taxon>Agaricomycetes</taxon>
        <taxon>Agaricomycetidae</taxon>
        <taxon>Agaricales</taxon>
        <taxon>Agaricineae</taxon>
        <taxon>Agaricaceae</taxon>
        <taxon>Agaricus</taxon>
    </lineage>
</organism>
<name>A0A8H7C1R8_AGABI</name>
<feature type="transmembrane region" description="Helical" evidence="13">
    <location>
        <begin position="317"/>
        <end position="337"/>
    </location>
</feature>
<dbReference type="PROSITE" id="PS01269">
    <property type="entry name" value="UPF0025"/>
    <property type="match status" value="1"/>
</dbReference>
<feature type="transmembrane region" description="Helical" evidence="13">
    <location>
        <begin position="915"/>
        <end position="938"/>
    </location>
</feature>
<keyword evidence="7" id="KW-0378">Hydrolase</keyword>
<feature type="domain" description="Calcineurin-like phosphoesterase" evidence="16">
    <location>
        <begin position="4"/>
        <end position="158"/>
    </location>
</feature>
<keyword evidence="6" id="KW-0479">Metal-binding</keyword>
<keyword evidence="9 13" id="KW-1133">Transmembrane helix</keyword>
<keyword evidence="5 13" id="KW-0812">Transmembrane</keyword>
<dbReference type="InterPro" id="IPR028661">
    <property type="entry name" value="Vps29"/>
</dbReference>
<gene>
    <name evidence="18" type="ORF">Agabi119p4_11294</name>
</gene>
<feature type="transmembrane region" description="Helical" evidence="13">
    <location>
        <begin position="215"/>
        <end position="232"/>
    </location>
</feature>
<evidence type="ECO:0000256" key="1">
    <source>
        <dbReference type="ARBA" id="ARBA00004141"/>
    </source>
</evidence>
<dbReference type="GO" id="GO:0031410">
    <property type="term" value="C:cytoplasmic vesicle"/>
    <property type="evidence" value="ECO:0007669"/>
    <property type="project" value="UniProtKB-ARBA"/>
</dbReference>
<feature type="domain" description="Putative ER transporter 6TM N-terminal" evidence="15">
    <location>
        <begin position="601"/>
        <end position="726"/>
    </location>
</feature>